<accession>A0AA97H1K2</accession>
<evidence type="ECO:0000313" key="2">
    <source>
        <dbReference type="EMBL" id="WOC31800.1"/>
    </source>
</evidence>
<feature type="transmembrane region" description="Helical" evidence="1">
    <location>
        <begin position="396"/>
        <end position="420"/>
    </location>
</feature>
<dbReference type="AlphaFoldDB" id="A0AA97H1K2"/>
<feature type="transmembrane region" description="Helical" evidence="1">
    <location>
        <begin position="351"/>
        <end position="375"/>
    </location>
</feature>
<keyword evidence="1" id="KW-1133">Transmembrane helix</keyword>
<evidence type="ECO:0000313" key="3">
    <source>
        <dbReference type="Proteomes" id="UP001300604"/>
    </source>
</evidence>
<feature type="transmembrane region" description="Helical" evidence="1">
    <location>
        <begin position="34"/>
        <end position="61"/>
    </location>
</feature>
<feature type="transmembrane region" description="Helical" evidence="1">
    <location>
        <begin position="493"/>
        <end position="513"/>
    </location>
</feature>
<name>A0AA97H1K2_9FIRM</name>
<reference evidence="2" key="2">
    <citation type="submission" date="2024-06" db="EMBL/GenBank/DDBJ databases">
        <title>Caproicibacterium argilliputei sp. nov, a novel caproic acid producing anaerobic bacterium isolated from pit mud.</title>
        <authorList>
            <person name="Xia S."/>
        </authorList>
    </citation>
    <scope>NUCLEOTIDE SEQUENCE</scope>
    <source>
        <strain evidence="2">ZCY20-5</strain>
    </source>
</reference>
<protein>
    <submittedName>
        <fullName evidence="2">Uncharacterized protein</fullName>
    </submittedName>
</protein>
<feature type="transmembrane region" description="Helical" evidence="1">
    <location>
        <begin position="466"/>
        <end position="487"/>
    </location>
</feature>
<dbReference type="RefSeq" id="WP_275846743.1">
    <property type="nucleotide sequence ID" value="NZ_CP135996.1"/>
</dbReference>
<feature type="transmembrane region" description="Helical" evidence="1">
    <location>
        <begin position="67"/>
        <end position="86"/>
    </location>
</feature>
<feature type="transmembrane region" description="Helical" evidence="1">
    <location>
        <begin position="120"/>
        <end position="141"/>
    </location>
</feature>
<gene>
    <name evidence="2" type="ORF">PXC00_11455</name>
</gene>
<organism evidence="2 3">
    <name type="scientific">Caproicibacterium argilliputei</name>
    <dbReference type="NCBI Taxonomy" id="3030016"/>
    <lineage>
        <taxon>Bacteria</taxon>
        <taxon>Bacillati</taxon>
        <taxon>Bacillota</taxon>
        <taxon>Clostridia</taxon>
        <taxon>Eubacteriales</taxon>
        <taxon>Oscillospiraceae</taxon>
        <taxon>Caproicibacterium</taxon>
    </lineage>
</organism>
<keyword evidence="1" id="KW-0812">Transmembrane</keyword>
<feature type="transmembrane region" description="Helical" evidence="1">
    <location>
        <begin position="311"/>
        <end position="339"/>
    </location>
</feature>
<sequence length="525" mass="57004">MWKQIKLLTGVELRGAFSPHEARRGMNTKKQRNGVLLAALSLFAGLLLMFYIAVLTAGLAIIGMARIVPALLCILVSLMILFFTIFKSGGILFNLQTYERVIVLPVEPAAILISRFLTIYLFDVVLSLPVILPGMVVYGFFQKPAASFYIAMLLGIFFIPLLPITVAAAIGALVTAVSSRMKHKTFFTTLLSVVAVLAVCVASFAFSAISSECTTDQITAAAAVLYDEVCTFYPPAVLFSEGAVDGSLGSYLLFMGISLLLFGLFAWVVQRKFVAISTALSAHEAKRNYVMRTQAQTSVPKALYRKELKRYFASSVYVLNTVTCYLMMVITAVAIAVAGTPLFHEVPKFRLLLPLFVALLACISPTTASAISIEGKQWDLLKSLPLSSKEILNSKLLVSLTIALPCWAATVLIVLSVLRLNAVETLWLLLVPLLYILFSSVLGLFINLKMPNFSWDSEAAVVKQSAAVVITMLLGLLSAGVPLILVLLLSAGLANLILTVTSVLFAVLTLFLYRMIHHVSLTAIS</sequence>
<feature type="transmembrane region" description="Helical" evidence="1">
    <location>
        <begin position="248"/>
        <end position="269"/>
    </location>
</feature>
<proteinExistence type="predicted"/>
<evidence type="ECO:0000256" key="1">
    <source>
        <dbReference type="SAM" id="Phobius"/>
    </source>
</evidence>
<keyword evidence="3" id="KW-1185">Reference proteome</keyword>
<dbReference type="Proteomes" id="UP001300604">
    <property type="component" value="Chromosome"/>
</dbReference>
<reference evidence="2" key="1">
    <citation type="submission" date="2023-09" db="EMBL/GenBank/DDBJ databases">
        <authorList>
            <person name="Zeng C."/>
        </authorList>
    </citation>
    <scope>NUCLEOTIDE SEQUENCE</scope>
    <source>
        <strain evidence="2">ZCY20-5</strain>
    </source>
</reference>
<dbReference type="KEGG" id="carl:PXC00_11455"/>
<feature type="transmembrane region" description="Helical" evidence="1">
    <location>
        <begin position="186"/>
        <end position="209"/>
    </location>
</feature>
<dbReference type="EMBL" id="CP135996">
    <property type="protein sequence ID" value="WOC31800.1"/>
    <property type="molecule type" value="Genomic_DNA"/>
</dbReference>
<feature type="transmembrane region" description="Helical" evidence="1">
    <location>
        <begin position="147"/>
        <end position="174"/>
    </location>
</feature>
<keyword evidence="1" id="KW-0472">Membrane</keyword>
<feature type="transmembrane region" description="Helical" evidence="1">
    <location>
        <begin position="426"/>
        <end position="446"/>
    </location>
</feature>